<keyword evidence="3 9" id="KW-0808">Transferase</keyword>
<dbReference type="InterPro" id="IPR000890">
    <property type="entry name" value="Aliphatic_acid_kin_short-chain"/>
</dbReference>
<accession>A0A0W0TGC0</accession>
<feature type="binding site" evidence="9">
    <location>
        <position position="20"/>
    </location>
    <ligand>
        <name>ATP</name>
        <dbReference type="ChEBI" id="CHEBI:30616"/>
    </ligand>
</feature>
<comment type="similarity">
    <text evidence="1 9 10">Belongs to the acetokinase family.</text>
</comment>
<dbReference type="OrthoDB" id="9802453at2"/>
<keyword evidence="5 9" id="KW-0547">Nucleotide-binding</keyword>
<comment type="catalytic activity">
    <reaction evidence="9">
        <text>acetate + ATP = acetyl phosphate + ADP</text>
        <dbReference type="Rhea" id="RHEA:11352"/>
        <dbReference type="ChEBI" id="CHEBI:22191"/>
        <dbReference type="ChEBI" id="CHEBI:30089"/>
        <dbReference type="ChEBI" id="CHEBI:30616"/>
        <dbReference type="ChEBI" id="CHEBI:456216"/>
        <dbReference type="EC" id="2.7.2.1"/>
    </reaction>
</comment>
<dbReference type="SUPFAM" id="SSF53067">
    <property type="entry name" value="Actin-like ATPase domain"/>
    <property type="match status" value="2"/>
</dbReference>
<dbReference type="GO" id="GO:0006083">
    <property type="term" value="P:acetate metabolic process"/>
    <property type="evidence" value="ECO:0007669"/>
    <property type="project" value="TreeGrafter"/>
</dbReference>
<protein>
    <recommendedName>
        <fullName evidence="9">Acetate kinase</fullName>
        <ecNumber evidence="9">2.7.2.1</ecNumber>
    </recommendedName>
    <alternativeName>
        <fullName evidence="9">Acetokinase</fullName>
    </alternativeName>
</protein>
<feature type="binding site" evidence="9">
    <location>
        <position position="13"/>
    </location>
    <ligand>
        <name>Mg(2+)</name>
        <dbReference type="ChEBI" id="CHEBI:18420"/>
    </ligand>
</feature>
<dbReference type="EMBL" id="LNYA01000034">
    <property type="protein sequence ID" value="KTC94277.1"/>
    <property type="molecule type" value="Genomic_DNA"/>
</dbReference>
<gene>
    <name evidence="11" type="primary">ack</name>
    <name evidence="9" type="synonym">ackA</name>
    <name evidence="11" type="ORF">Lery_2444</name>
</gene>
<dbReference type="InterPro" id="IPR023865">
    <property type="entry name" value="Aliphatic_acid_kinase_CS"/>
</dbReference>
<feature type="binding site" evidence="9">
    <location>
        <position position="98"/>
    </location>
    <ligand>
        <name>substrate</name>
    </ligand>
</feature>
<keyword evidence="7 9" id="KW-0067">ATP-binding</keyword>
<dbReference type="UniPathway" id="UPA00340">
    <property type="reaction ID" value="UER00458"/>
</dbReference>
<keyword evidence="12" id="KW-1185">Reference proteome</keyword>
<dbReference type="RefSeq" id="WP_058527545.1">
    <property type="nucleotide sequence ID" value="NZ_CAAAHY010000003.1"/>
</dbReference>
<dbReference type="PIRSF" id="PIRSF000722">
    <property type="entry name" value="Acetate_prop_kin"/>
    <property type="match status" value="1"/>
</dbReference>
<comment type="caution">
    <text evidence="9">Lacks conserved residue(s) required for the propagation of feature annotation.</text>
</comment>
<organism evidence="11 12">
    <name type="scientific">Legionella erythra</name>
    <dbReference type="NCBI Taxonomy" id="448"/>
    <lineage>
        <taxon>Bacteria</taxon>
        <taxon>Pseudomonadati</taxon>
        <taxon>Pseudomonadota</taxon>
        <taxon>Gammaproteobacteria</taxon>
        <taxon>Legionellales</taxon>
        <taxon>Legionellaceae</taxon>
        <taxon>Legionella</taxon>
    </lineage>
</organism>
<evidence type="ECO:0000256" key="10">
    <source>
        <dbReference type="RuleBase" id="RU003835"/>
    </source>
</evidence>
<dbReference type="PATRIC" id="fig|448.7.peg.2567"/>
<dbReference type="NCBIfam" id="TIGR00016">
    <property type="entry name" value="ackA"/>
    <property type="match status" value="1"/>
</dbReference>
<feature type="site" description="Transition state stabilizer" evidence="9">
    <location>
        <position position="246"/>
    </location>
</feature>
<dbReference type="STRING" id="448.Lery_2444"/>
<dbReference type="Gene3D" id="3.30.420.40">
    <property type="match status" value="2"/>
</dbReference>
<dbReference type="GO" id="GO:0006085">
    <property type="term" value="P:acetyl-CoA biosynthetic process"/>
    <property type="evidence" value="ECO:0007669"/>
    <property type="project" value="UniProtKB-UniRule"/>
</dbReference>
<comment type="function">
    <text evidence="9">Catalyzes the formation of acetyl phosphate from acetate and ATP. Can also catalyze the reverse reaction.</text>
</comment>
<reference evidence="11 12" key="1">
    <citation type="submission" date="2015-11" db="EMBL/GenBank/DDBJ databases">
        <title>Genomic analysis of 38 Legionella species identifies large and diverse effector repertoires.</title>
        <authorList>
            <person name="Burstein D."/>
            <person name="Amaro F."/>
            <person name="Zusman T."/>
            <person name="Lifshitz Z."/>
            <person name="Cohen O."/>
            <person name="Gilbert J.A."/>
            <person name="Pupko T."/>
            <person name="Shuman H.A."/>
            <person name="Segal G."/>
        </authorList>
    </citation>
    <scope>NUCLEOTIDE SEQUENCE [LARGE SCALE GENOMIC DNA]</scope>
    <source>
        <strain evidence="11 12">SE-32A-C8</strain>
    </source>
</reference>
<evidence type="ECO:0000256" key="2">
    <source>
        <dbReference type="ARBA" id="ARBA00022490"/>
    </source>
</evidence>
<dbReference type="PROSITE" id="PS01076">
    <property type="entry name" value="ACETATE_KINASE_2"/>
    <property type="match status" value="1"/>
</dbReference>
<evidence type="ECO:0000256" key="1">
    <source>
        <dbReference type="ARBA" id="ARBA00008748"/>
    </source>
</evidence>
<dbReference type="PROSITE" id="PS01075">
    <property type="entry name" value="ACETATE_KINASE_1"/>
    <property type="match status" value="1"/>
</dbReference>
<feature type="site" description="Transition state stabilizer" evidence="9">
    <location>
        <position position="186"/>
    </location>
</feature>
<dbReference type="InterPro" id="IPR004372">
    <property type="entry name" value="Ac/propionate_kinase"/>
</dbReference>
<dbReference type="PANTHER" id="PTHR21060:SF21">
    <property type="entry name" value="ACETATE KINASE"/>
    <property type="match status" value="1"/>
</dbReference>
<evidence type="ECO:0000313" key="11">
    <source>
        <dbReference type="EMBL" id="KTC94277.1"/>
    </source>
</evidence>
<comment type="subunit">
    <text evidence="9">Homodimer.</text>
</comment>
<keyword evidence="4 9" id="KW-0479">Metal-binding</keyword>
<comment type="pathway">
    <text evidence="9">Metabolic intermediate biosynthesis; acetyl-CoA biosynthesis; acetyl-CoA from acetate: step 1/2.</text>
</comment>
<comment type="subcellular location">
    <subcellularLocation>
        <location evidence="9">Cytoplasm</location>
    </subcellularLocation>
</comment>
<dbReference type="EC" id="2.7.2.1" evidence="9"/>
<evidence type="ECO:0000256" key="8">
    <source>
        <dbReference type="ARBA" id="ARBA00022842"/>
    </source>
</evidence>
<feature type="active site" description="Proton donor/acceptor" evidence="9">
    <location>
        <position position="155"/>
    </location>
</feature>
<evidence type="ECO:0000256" key="4">
    <source>
        <dbReference type="ARBA" id="ARBA00022723"/>
    </source>
</evidence>
<dbReference type="GO" id="GO:0005829">
    <property type="term" value="C:cytosol"/>
    <property type="evidence" value="ECO:0007669"/>
    <property type="project" value="TreeGrafter"/>
</dbReference>
<comment type="cofactor">
    <cofactor evidence="9">
        <name>Mg(2+)</name>
        <dbReference type="ChEBI" id="CHEBI:18420"/>
    </cofactor>
    <cofactor evidence="9">
        <name>Mn(2+)</name>
        <dbReference type="ChEBI" id="CHEBI:29035"/>
    </cofactor>
    <text evidence="9">Mg(2+). Can also accept Mn(2+).</text>
</comment>
<evidence type="ECO:0000256" key="6">
    <source>
        <dbReference type="ARBA" id="ARBA00022777"/>
    </source>
</evidence>
<dbReference type="Pfam" id="PF00871">
    <property type="entry name" value="Acetate_kinase"/>
    <property type="match status" value="1"/>
</dbReference>
<keyword evidence="6 9" id="KW-0418">Kinase</keyword>
<feature type="binding site" evidence="9">
    <location>
        <begin position="333"/>
        <end position="337"/>
    </location>
    <ligand>
        <name>ATP</name>
        <dbReference type="ChEBI" id="CHEBI:30616"/>
    </ligand>
</feature>
<dbReference type="Proteomes" id="UP000054773">
    <property type="component" value="Unassembled WGS sequence"/>
</dbReference>
<dbReference type="PANTHER" id="PTHR21060">
    <property type="entry name" value="ACETATE KINASE"/>
    <property type="match status" value="1"/>
</dbReference>
<dbReference type="HAMAP" id="MF_00020">
    <property type="entry name" value="Acetate_kinase"/>
    <property type="match status" value="1"/>
</dbReference>
<sequence>MTQVQAASILVINVGSSSVKFQLFSRQSNPQLLVQGKVSDIGESPSFIASDSIPSLGNTEVDKKRLSDECTHEEALCLILNWIKDWSEQWQVTVVAHRIVHGGSLFKNSIVINPNVMQKLWELAPLAPLHQPHNLKAIELISALKPEVLQIACFDTAFHAHHEALFTEYALPQKIREQGIRRYGFHGLSYEWIVHTLQRYEPSLVEGRLIAAHLGNGASLCAIRNGISVDTTMGMTALDGLPMGTRCGSLDAGAVTFMMRHLGLSSDEVEHLLYNESGLLGLSGLSNDVKTLQDSTDVRAQFALEYFCLKTSQFMGMMAVTLGGVDGIVFTGGIGENSAFVRSTVLRHLKFLKPFETRVVAANEERMMALHAMSLLEHQAGVKTDGE</sequence>
<proteinExistence type="inferred from homology"/>
<evidence type="ECO:0000256" key="9">
    <source>
        <dbReference type="HAMAP-Rule" id="MF_00020"/>
    </source>
</evidence>
<dbReference type="GO" id="GO:0000287">
    <property type="term" value="F:magnesium ion binding"/>
    <property type="evidence" value="ECO:0007669"/>
    <property type="project" value="UniProtKB-UniRule"/>
</dbReference>
<evidence type="ECO:0000256" key="7">
    <source>
        <dbReference type="ARBA" id="ARBA00022840"/>
    </source>
</evidence>
<dbReference type="InterPro" id="IPR043129">
    <property type="entry name" value="ATPase_NBD"/>
</dbReference>
<comment type="caution">
    <text evidence="11">The sequence shown here is derived from an EMBL/GenBank/DDBJ whole genome shotgun (WGS) entry which is preliminary data.</text>
</comment>
<keyword evidence="2 9" id="KW-0963">Cytoplasm</keyword>
<dbReference type="GO" id="GO:0005524">
    <property type="term" value="F:ATP binding"/>
    <property type="evidence" value="ECO:0007669"/>
    <property type="project" value="UniProtKB-KW"/>
</dbReference>
<feature type="binding site" evidence="9">
    <location>
        <begin position="213"/>
        <end position="217"/>
    </location>
    <ligand>
        <name>ATP</name>
        <dbReference type="ChEBI" id="CHEBI:30616"/>
    </ligand>
</feature>
<evidence type="ECO:0000313" key="12">
    <source>
        <dbReference type="Proteomes" id="UP000054773"/>
    </source>
</evidence>
<evidence type="ECO:0000256" key="3">
    <source>
        <dbReference type="ARBA" id="ARBA00022679"/>
    </source>
</evidence>
<evidence type="ECO:0000256" key="5">
    <source>
        <dbReference type="ARBA" id="ARBA00022741"/>
    </source>
</evidence>
<dbReference type="GO" id="GO:0008776">
    <property type="term" value="F:acetate kinase activity"/>
    <property type="evidence" value="ECO:0007669"/>
    <property type="project" value="UniProtKB-UniRule"/>
</dbReference>
<keyword evidence="8 9" id="KW-0460">Magnesium</keyword>
<dbReference type="PRINTS" id="PR00471">
    <property type="entry name" value="ACETATEKNASE"/>
</dbReference>
<name>A0A0W0TGC0_LEGER</name>
<dbReference type="AlphaFoldDB" id="A0A0W0TGC0"/>
<feature type="binding site" evidence="9">
    <location>
        <position position="364"/>
    </location>
    <ligand>
        <name>Mg(2+)</name>
        <dbReference type="ChEBI" id="CHEBI:18420"/>
    </ligand>
</feature>